<dbReference type="OrthoDB" id="1747727at2"/>
<name>A0A0A5FWQ1_9BACI</name>
<comment type="caution">
    <text evidence="2">The sequence shown here is derived from an EMBL/GenBank/DDBJ whole genome shotgun (WGS) entry which is preliminary data.</text>
</comment>
<dbReference type="EMBL" id="AVPF01000042">
    <property type="protein sequence ID" value="KGX85226.1"/>
    <property type="molecule type" value="Genomic_DNA"/>
</dbReference>
<keyword evidence="1" id="KW-0472">Membrane</keyword>
<dbReference type="RefSeq" id="WP_027446990.1">
    <property type="nucleotide sequence ID" value="NZ_AULJ01000045.1"/>
</dbReference>
<feature type="transmembrane region" description="Helical" evidence="1">
    <location>
        <begin position="36"/>
        <end position="60"/>
    </location>
</feature>
<dbReference type="Proteomes" id="UP000030403">
    <property type="component" value="Unassembled WGS sequence"/>
</dbReference>
<proteinExistence type="predicted"/>
<feature type="transmembrane region" description="Helical" evidence="1">
    <location>
        <begin position="6"/>
        <end position="24"/>
    </location>
</feature>
<organism evidence="2 3">
    <name type="scientific">Pontibacillus marinus BH030004 = DSM 16465</name>
    <dbReference type="NCBI Taxonomy" id="1385511"/>
    <lineage>
        <taxon>Bacteria</taxon>
        <taxon>Bacillati</taxon>
        <taxon>Bacillota</taxon>
        <taxon>Bacilli</taxon>
        <taxon>Bacillales</taxon>
        <taxon>Bacillaceae</taxon>
        <taxon>Pontibacillus</taxon>
    </lineage>
</organism>
<protein>
    <submittedName>
        <fullName evidence="2">Uncharacterized protein</fullName>
    </submittedName>
</protein>
<gene>
    <name evidence="2" type="ORF">N783_14980</name>
</gene>
<dbReference type="STRING" id="1385511.GCA_000425225_03390"/>
<keyword evidence="1" id="KW-1133">Transmembrane helix</keyword>
<feature type="transmembrane region" description="Helical" evidence="1">
    <location>
        <begin position="72"/>
        <end position="88"/>
    </location>
</feature>
<evidence type="ECO:0000256" key="1">
    <source>
        <dbReference type="SAM" id="Phobius"/>
    </source>
</evidence>
<evidence type="ECO:0000313" key="2">
    <source>
        <dbReference type="EMBL" id="KGX85226.1"/>
    </source>
</evidence>
<keyword evidence="3" id="KW-1185">Reference proteome</keyword>
<keyword evidence="1" id="KW-0812">Transmembrane</keyword>
<accession>A0A0A5FWQ1</accession>
<evidence type="ECO:0000313" key="3">
    <source>
        <dbReference type="Proteomes" id="UP000030403"/>
    </source>
</evidence>
<sequence length="90" mass="10329">MNYIVFAIYILIPIVALIVIRKRNAVSEQNFLFKWIGYYVLGAFSFAFNEIVIPLGFLIYLLYLRPKSKENGALKGTAAMLGLTFFFVPR</sequence>
<dbReference type="AlphaFoldDB" id="A0A0A5FWQ1"/>
<reference evidence="2 3" key="1">
    <citation type="submission" date="2013-08" db="EMBL/GenBank/DDBJ databases">
        <authorList>
            <person name="Huang J."/>
            <person name="Wang G."/>
        </authorList>
    </citation>
    <scope>NUCLEOTIDE SEQUENCE [LARGE SCALE GENOMIC DNA]</scope>
    <source>
        <strain evidence="2 3">BH030004</strain>
    </source>
</reference>